<dbReference type="Gene3D" id="1.10.45.10">
    <property type="entry name" value="Vanillyl-alcohol Oxidase, Chain A, domain 4"/>
    <property type="match status" value="1"/>
</dbReference>
<evidence type="ECO:0000259" key="6">
    <source>
        <dbReference type="PROSITE" id="PS51387"/>
    </source>
</evidence>
<keyword evidence="5" id="KW-0560">Oxidoreductase</keyword>
<dbReference type="PROSITE" id="PS51387">
    <property type="entry name" value="FAD_PCMH"/>
    <property type="match status" value="1"/>
</dbReference>
<dbReference type="Proteomes" id="UP001154322">
    <property type="component" value="Unassembled WGS sequence"/>
</dbReference>
<evidence type="ECO:0000256" key="5">
    <source>
        <dbReference type="ARBA" id="ARBA00023002"/>
    </source>
</evidence>
<gene>
    <name evidence="7" type="ORF">WJ0W_000736</name>
</gene>
<dbReference type="Pfam" id="PF04030">
    <property type="entry name" value="ALO"/>
    <property type="match status" value="1"/>
</dbReference>
<dbReference type="PANTHER" id="PTHR43762">
    <property type="entry name" value="L-GULONOLACTONE OXIDASE"/>
    <property type="match status" value="1"/>
</dbReference>
<dbReference type="PIRSF" id="PIRSF000136">
    <property type="entry name" value="LGO_GLO"/>
    <property type="match status" value="1"/>
</dbReference>
<dbReference type="InterPro" id="IPR016166">
    <property type="entry name" value="FAD-bd_PCMH"/>
</dbReference>
<name>A0ABM9FWG1_9BACL</name>
<accession>A0ABM9FWG1</accession>
<dbReference type="PROSITE" id="PS00862">
    <property type="entry name" value="OX2_COVAL_FAD"/>
    <property type="match status" value="1"/>
</dbReference>
<evidence type="ECO:0000313" key="8">
    <source>
        <dbReference type="Proteomes" id="UP001154322"/>
    </source>
</evidence>
<feature type="domain" description="FAD-binding PCMH-type" evidence="6">
    <location>
        <begin position="23"/>
        <end position="196"/>
    </location>
</feature>
<dbReference type="InterPro" id="IPR016169">
    <property type="entry name" value="FAD-bd_PCMH_sub2"/>
</dbReference>
<evidence type="ECO:0000256" key="3">
    <source>
        <dbReference type="ARBA" id="ARBA00022630"/>
    </source>
</evidence>
<evidence type="ECO:0000256" key="2">
    <source>
        <dbReference type="ARBA" id="ARBA00005466"/>
    </source>
</evidence>
<keyword evidence="3" id="KW-0285">Flavoprotein</keyword>
<dbReference type="InterPro" id="IPR006093">
    <property type="entry name" value="Oxy_OxRdtase_FAD_BS"/>
</dbReference>
<dbReference type="NCBIfam" id="TIGR01679">
    <property type="entry name" value="bact_FAD_ox"/>
    <property type="match status" value="1"/>
</dbReference>
<dbReference type="Pfam" id="PF01565">
    <property type="entry name" value="FAD_binding_4"/>
    <property type="match status" value="1"/>
</dbReference>
<evidence type="ECO:0000313" key="7">
    <source>
        <dbReference type="EMBL" id="CAH8243496.1"/>
    </source>
</evidence>
<comment type="similarity">
    <text evidence="2">Belongs to the oxygen-dependent FAD-linked oxidoreductase family.</text>
</comment>
<dbReference type="InterPro" id="IPR036318">
    <property type="entry name" value="FAD-bd_PCMH-like_sf"/>
</dbReference>
<organism evidence="7 8">
    <name type="scientific">Paenibacillus melissococcoides</name>
    <dbReference type="NCBI Taxonomy" id="2912268"/>
    <lineage>
        <taxon>Bacteria</taxon>
        <taxon>Bacillati</taxon>
        <taxon>Bacillota</taxon>
        <taxon>Bacilli</taxon>
        <taxon>Bacillales</taxon>
        <taxon>Paenibacillaceae</taxon>
        <taxon>Paenibacillus</taxon>
    </lineage>
</organism>
<comment type="pathway">
    <text evidence="1">Cofactor biosynthesis; L-ascorbate biosynthesis.</text>
</comment>
<proteinExistence type="inferred from homology"/>
<reference evidence="7" key="1">
    <citation type="submission" date="2022-06" db="EMBL/GenBank/DDBJ databases">
        <authorList>
            <person name="Dietemann V."/>
            <person name="Ory F."/>
            <person name="Dainat B."/>
            <person name="Oberhansli S."/>
        </authorList>
    </citation>
    <scope>NUCLEOTIDE SEQUENCE</scope>
    <source>
        <strain evidence="7">Ena-SAMPLE-TAB-26-04-2022-14:26:32:270-5432</strain>
    </source>
</reference>
<dbReference type="Gene3D" id="3.30.70.2520">
    <property type="match status" value="1"/>
</dbReference>
<protein>
    <submittedName>
        <fullName evidence="7">FAD-binding protein</fullName>
    </submittedName>
</protein>
<dbReference type="InterPro" id="IPR016171">
    <property type="entry name" value="Vanillyl_alc_oxidase_C-sub2"/>
</dbReference>
<dbReference type="SUPFAM" id="SSF56176">
    <property type="entry name" value="FAD-binding/transporter-associated domain-like"/>
    <property type="match status" value="1"/>
</dbReference>
<dbReference type="InterPro" id="IPR007173">
    <property type="entry name" value="ALO_C"/>
</dbReference>
<keyword evidence="4" id="KW-0060">Ascorbate biosynthesis</keyword>
<evidence type="ECO:0000256" key="1">
    <source>
        <dbReference type="ARBA" id="ARBA00005147"/>
    </source>
</evidence>
<dbReference type="InterPro" id="IPR010031">
    <property type="entry name" value="FAD_lactone_oxidase-like"/>
</dbReference>
<comment type="caution">
    <text evidence="7">The sequence shown here is derived from an EMBL/GenBank/DDBJ whole genome shotgun (WGS) entry which is preliminary data.</text>
</comment>
<evidence type="ECO:0000256" key="4">
    <source>
        <dbReference type="ARBA" id="ARBA00022644"/>
    </source>
</evidence>
<dbReference type="EMBL" id="CALYLO010000001">
    <property type="protein sequence ID" value="CAH8243496.1"/>
    <property type="molecule type" value="Genomic_DNA"/>
</dbReference>
<dbReference type="Gene3D" id="3.30.465.10">
    <property type="match status" value="1"/>
</dbReference>
<dbReference type="Gene3D" id="3.30.43.10">
    <property type="entry name" value="Uridine Diphospho-n-acetylenolpyruvylglucosamine Reductase, domain 2"/>
    <property type="match status" value="1"/>
</dbReference>
<dbReference type="PANTHER" id="PTHR43762:SF1">
    <property type="entry name" value="D-ARABINONO-1,4-LACTONE OXIDASE"/>
    <property type="match status" value="1"/>
</dbReference>
<dbReference type="InterPro" id="IPR016167">
    <property type="entry name" value="FAD-bd_PCMH_sub1"/>
</dbReference>
<dbReference type="RefSeq" id="WP_261944579.1">
    <property type="nucleotide sequence ID" value="NZ_CALYRE010000002.1"/>
</dbReference>
<dbReference type="InterPro" id="IPR006094">
    <property type="entry name" value="Oxid_FAD_bind_N"/>
</dbReference>
<keyword evidence="8" id="KW-1185">Reference proteome</keyword>
<sequence>MGYVSRRRVVLRMKQWRNWAGNVRCEPERWWEPEGEADVAELLREAQRQGRKVRIAGSGHSFTPLGETEEWLVRLPRMSGLVKLDEDERKVTVRAGTTLRELGGRLLERGWAMENLCDIDRQTIGGAVGTGTHGTGSGFGSLSTQVTAIRAVLGDGSIAEVSEEDTGEKRELFKALQVSFGTIGIMTELTLRIVPAERMRLASFRSTLEDTLERLEEYRSGNRHFEFFWFPYSNGTQVKTINPTDAPASKRGRWKEWSAYAVENGLFWGMSEACRIAPRLSGGISRLSARFVPVGGEVGRGPRLFVTPRHVKFMEMEYSVPAAAMRPVLLEIKRLLERRRHSTHFPIECRYVKGDDIWLSPAYGRDSAYLALHTYKGMPYEPYFRDMEQILLAYDGRPHWGKWHSRTASQLAAMYPKWKDAARVREAADPRGVLLNRYVARLISPSAR</sequence>